<protein>
    <submittedName>
        <fullName evidence="1">Uncharacterized protein</fullName>
    </submittedName>
</protein>
<name>A0ABS5K0Q5_9BACT</name>
<reference evidence="1 2" key="1">
    <citation type="journal article" date="2015" name="Int. J. Syst. Evol. Microbiol.">
        <title>Carboxylicivirga linearis sp. nov., isolated from a sea cucumber culture pond.</title>
        <authorList>
            <person name="Wang F.Q."/>
            <person name="Zhou Y.X."/>
            <person name="Lin X.Z."/>
            <person name="Chen G.J."/>
            <person name="Du Z.J."/>
        </authorList>
    </citation>
    <scope>NUCLEOTIDE SEQUENCE [LARGE SCALE GENOMIC DNA]</scope>
    <source>
        <strain evidence="1 2">FB218</strain>
    </source>
</reference>
<proteinExistence type="predicted"/>
<evidence type="ECO:0000313" key="1">
    <source>
        <dbReference type="EMBL" id="MBS2100709.1"/>
    </source>
</evidence>
<gene>
    <name evidence="1" type="ORF">KEM10_20650</name>
</gene>
<dbReference type="RefSeq" id="WP_212219089.1">
    <property type="nucleotide sequence ID" value="NZ_JAGUCO010000027.1"/>
</dbReference>
<dbReference type="EMBL" id="JAGUCO010000027">
    <property type="protein sequence ID" value="MBS2100709.1"/>
    <property type="molecule type" value="Genomic_DNA"/>
</dbReference>
<accession>A0ABS5K0Q5</accession>
<sequence length="127" mass="14433">MEKKEQTVAQLIVNQPEGQKLPDGVTADMITAWKNRYGEGKIKLGEIPMDEERTQFLAVIGRVPCRKSMGEFEKWMDKDPNKSKEILINSCLLTEKEKVKADDLLFYGAFDFLSQLIPIGKATIKNL</sequence>
<comment type="caution">
    <text evidence="1">The sequence shown here is derived from an EMBL/GenBank/DDBJ whole genome shotgun (WGS) entry which is preliminary data.</text>
</comment>
<keyword evidence="2" id="KW-1185">Reference proteome</keyword>
<evidence type="ECO:0000313" key="2">
    <source>
        <dbReference type="Proteomes" id="UP000708576"/>
    </source>
</evidence>
<dbReference type="Proteomes" id="UP000708576">
    <property type="component" value="Unassembled WGS sequence"/>
</dbReference>
<organism evidence="1 2">
    <name type="scientific">Carboxylicivirga linearis</name>
    <dbReference type="NCBI Taxonomy" id="1628157"/>
    <lineage>
        <taxon>Bacteria</taxon>
        <taxon>Pseudomonadati</taxon>
        <taxon>Bacteroidota</taxon>
        <taxon>Bacteroidia</taxon>
        <taxon>Marinilabiliales</taxon>
        <taxon>Marinilabiliaceae</taxon>
        <taxon>Carboxylicivirga</taxon>
    </lineage>
</organism>